<dbReference type="PANTHER" id="PTHR21666">
    <property type="entry name" value="PEPTIDASE-RELATED"/>
    <property type="match status" value="1"/>
</dbReference>
<accession>A0A6G6WC50</accession>
<protein>
    <submittedName>
        <fullName evidence="4">M23 family metallopeptidase</fullName>
    </submittedName>
</protein>
<feature type="compositionally biased region" description="Basic and acidic residues" evidence="1">
    <location>
        <begin position="59"/>
        <end position="77"/>
    </location>
</feature>
<keyword evidence="2" id="KW-0732">Signal</keyword>
<dbReference type="CDD" id="cd12797">
    <property type="entry name" value="M23_peptidase"/>
    <property type="match status" value="1"/>
</dbReference>
<dbReference type="SUPFAM" id="SSF69318">
    <property type="entry name" value="Integrin alpha N-terminal domain"/>
    <property type="match status" value="1"/>
</dbReference>
<gene>
    <name evidence="4" type="ORF">G5V58_09135</name>
</gene>
<dbReference type="InterPro" id="IPR011055">
    <property type="entry name" value="Dup_hybrid_motif"/>
</dbReference>
<feature type="compositionally biased region" description="Polar residues" evidence="1">
    <location>
        <begin position="117"/>
        <end position="127"/>
    </location>
</feature>
<sequence length="489" mass="50767">MHRPKHRAPTRRRPTPQRAAAAAGAGVLLVAALVPAAYAADGASFGAPGQHHPTGKGAKPGDHGKPDRGDPTPEHDPTATNGGHALAGDAGQSPKALGPTPPPVTPYEMPFPCGETWTGSSRASHTPSPRAVDFNYAGGDEGKPVVAAAPGTVITAVVGKNKPSYGQYVVLDHGNGESSLYAHMDSVLVTVGQVVAAGQQVGTVGNTGNSHGAHLHFEERVAGAVVDAWFHGAAFAMNSALTSQNCGGTPITPVVNITDVPLAGDMYGGRSAEVMVYRRADPAAFHITRTGVKERVIKIGDPAAQPVIGDWDGNGRVDPGVREPSSRVFTLQVKRQRTTIKFGKKTDLPVAGNWDGVGPWEIGVRRPAAGKFILRMADGSKKKVALGDADDLPVTGDWDGNGTTDLGVYDRTTATFTLLMTDPLGAPYTTTVVFGTPGDVPVTGDWDGNGLTDLGVWSPATATFNKRGAVAPAAQSHRVRKIAFGNPTR</sequence>
<keyword evidence="5" id="KW-1185">Reference proteome</keyword>
<dbReference type="EMBL" id="CP049257">
    <property type="protein sequence ID" value="QIG42908.1"/>
    <property type="molecule type" value="Genomic_DNA"/>
</dbReference>
<proteinExistence type="predicted"/>
<dbReference type="PANTHER" id="PTHR21666:SF270">
    <property type="entry name" value="MUREIN HYDROLASE ACTIVATOR ENVC"/>
    <property type="match status" value="1"/>
</dbReference>
<dbReference type="InterPro" id="IPR050570">
    <property type="entry name" value="Cell_wall_metabolism_enzyme"/>
</dbReference>
<dbReference type="InterPro" id="IPR028994">
    <property type="entry name" value="Integrin_alpha_N"/>
</dbReference>
<feature type="signal peptide" evidence="2">
    <location>
        <begin position="1"/>
        <end position="39"/>
    </location>
</feature>
<dbReference type="Proteomes" id="UP000502996">
    <property type="component" value="Chromosome"/>
</dbReference>
<feature type="domain" description="M23ase beta-sheet core" evidence="3">
    <location>
        <begin position="139"/>
        <end position="227"/>
    </location>
</feature>
<feature type="region of interest" description="Disordered" evidence="1">
    <location>
        <begin position="45"/>
        <end position="127"/>
    </location>
</feature>
<evidence type="ECO:0000313" key="5">
    <source>
        <dbReference type="Proteomes" id="UP000502996"/>
    </source>
</evidence>
<feature type="region of interest" description="Disordered" evidence="1">
    <location>
        <begin position="1"/>
        <end position="22"/>
    </location>
</feature>
<dbReference type="GO" id="GO:0004222">
    <property type="term" value="F:metalloendopeptidase activity"/>
    <property type="evidence" value="ECO:0007669"/>
    <property type="project" value="TreeGrafter"/>
</dbReference>
<evidence type="ECO:0000313" key="4">
    <source>
        <dbReference type="EMBL" id="QIG42908.1"/>
    </source>
</evidence>
<evidence type="ECO:0000256" key="2">
    <source>
        <dbReference type="SAM" id="SignalP"/>
    </source>
</evidence>
<dbReference type="RefSeq" id="WP_165231371.1">
    <property type="nucleotide sequence ID" value="NZ_CP049257.1"/>
</dbReference>
<organism evidence="4 5">
    <name type="scientific">Nocardioides anomalus</name>
    <dbReference type="NCBI Taxonomy" id="2712223"/>
    <lineage>
        <taxon>Bacteria</taxon>
        <taxon>Bacillati</taxon>
        <taxon>Actinomycetota</taxon>
        <taxon>Actinomycetes</taxon>
        <taxon>Propionibacteriales</taxon>
        <taxon>Nocardioidaceae</taxon>
        <taxon>Nocardioides</taxon>
    </lineage>
</organism>
<dbReference type="Pfam" id="PF01551">
    <property type="entry name" value="Peptidase_M23"/>
    <property type="match status" value="1"/>
</dbReference>
<reference evidence="4 5" key="1">
    <citation type="submission" date="2020-02" db="EMBL/GenBank/DDBJ databases">
        <title>Full genome sequence of Nocardioides sp. R-3366.</title>
        <authorList>
            <person name="Im W.-T."/>
        </authorList>
    </citation>
    <scope>NUCLEOTIDE SEQUENCE [LARGE SCALE GENOMIC DNA]</scope>
    <source>
        <strain evidence="4 5">R-3366</strain>
    </source>
</reference>
<evidence type="ECO:0000259" key="3">
    <source>
        <dbReference type="Pfam" id="PF01551"/>
    </source>
</evidence>
<feature type="chain" id="PRO_5026236928" evidence="2">
    <location>
        <begin position="40"/>
        <end position="489"/>
    </location>
</feature>
<feature type="compositionally biased region" description="Basic residues" evidence="1">
    <location>
        <begin position="1"/>
        <end position="15"/>
    </location>
</feature>
<dbReference type="AlphaFoldDB" id="A0A6G6WC50"/>
<dbReference type="KEGG" id="nano:G5V58_09135"/>
<name>A0A6G6WC50_9ACTN</name>
<dbReference type="Gene3D" id="2.70.70.10">
    <property type="entry name" value="Glucose Permease (Domain IIA)"/>
    <property type="match status" value="1"/>
</dbReference>
<evidence type="ECO:0000256" key="1">
    <source>
        <dbReference type="SAM" id="MobiDB-lite"/>
    </source>
</evidence>
<dbReference type="InterPro" id="IPR016047">
    <property type="entry name" value="M23ase_b-sheet_dom"/>
</dbReference>
<dbReference type="SUPFAM" id="SSF51261">
    <property type="entry name" value="Duplicated hybrid motif"/>
    <property type="match status" value="1"/>
</dbReference>